<feature type="compositionally biased region" description="Low complexity" evidence="1">
    <location>
        <begin position="997"/>
        <end position="1021"/>
    </location>
</feature>
<feature type="compositionally biased region" description="Polar residues" evidence="1">
    <location>
        <begin position="796"/>
        <end position="807"/>
    </location>
</feature>
<feature type="compositionally biased region" description="Basic and acidic residues" evidence="1">
    <location>
        <begin position="987"/>
        <end position="996"/>
    </location>
</feature>
<accession>A0ABD3I9P3</accession>
<evidence type="ECO:0000313" key="2">
    <source>
        <dbReference type="EMBL" id="KAL3699160.1"/>
    </source>
</evidence>
<feature type="compositionally biased region" description="Low complexity" evidence="1">
    <location>
        <begin position="542"/>
        <end position="553"/>
    </location>
</feature>
<feature type="compositionally biased region" description="Polar residues" evidence="1">
    <location>
        <begin position="423"/>
        <end position="439"/>
    </location>
</feature>
<feature type="compositionally biased region" description="Low complexity" evidence="1">
    <location>
        <begin position="316"/>
        <end position="330"/>
    </location>
</feature>
<sequence>MESQRHGAGGTPSSSRNSHGGVSDGPQQQHKPLQEWLESISHRMMDRIDAVGDEVDKLVNECGAVELDLKNTFNSFRCLSSTQFVENRVYEEDETESVRPDTPAKESQHAFAPTESYEDEILPRYKEAVSTAWATFEEINRQHDQASRRLRSRNRVLRSLDYDGHLHLVPHIIGTDEFARDIHCGLAELRHKRPPDGFEVDSDTERESVDLAAELVGTESVSEGGWSEPESDLGDQGGGFEPAVSAALDFKAMLEAALRNPSLPYDGNSSAQDIEKLGEINKDYFLGNVAIDDFYSSRRTMSRTVESGDNRAGETSANIDASDSSSSWQSTGHASAEVAVQSTADSAGASSSLPFQTARNDPPPLQATLEELLKKSYSLKSQNPKKDEAQTSTISNVQVDRSGLANLPFIPGGLFDDDEDETASLSSDIARVNGSNTEPTVPEDLFQRKQSAGTSERLHTESRTSSFADMNVSKSPSVASSSTTARQSPSGRTSEHLETHSRTSSSADINVSKSPPLVSSSITAKQPPKANNKALPVKPEISDPSSQIPPSSSLENREKLPIRLVTSNGVKEVERASKYTAPIQIPRRGSLFDDSDDDDEEDAGELFGKSLSTRVADAAVGNQPALRTWASVSSKGLFDDLGEDDEADAQETVRSQQPAGTTREGQKTESLLTLLRQVSRSSTSEDNLTQGQSFGTRTSESSQNQASGPSEDYFDRGQKQNSSGTQRGDSPASKGKSSPRSIHSGNSPELAQNQSPGYSQTQNSSPDQSGMTPASLGKLSSGSSLSGSSPEPPQKQSPGYSLTVETTNRTHREFPDTSLSGGSNIDAPKSGSLDSSRSSLVGSVSESRVVSNAEEIDSESDGERSGGLQEKTSEPHVSLESLLAAGIRPASRTVVYSSDDSDSWSSSESNDGDDETAVDKRKPVSPNSSQDLDKSVTENLESNEEEEEEEEEDTGRDDDGSKPAAVGVVHHTRSASVESLTGILMPEELRSDDSSHVRSGFVSSSSAPERFAFPRPEFFSSGSVALKPESAETEARDTGTSEAGTSEAPEEQGSVKSVSSSLESTDGRLSSKGQTAQPGGGTSTSADVAAGAEKLIHTTMSRPPGPSTGRALPQSHTLTSTQSLPVLVPPEQIHPLTRKLSEDVTQSTDRNVPATDPLRLRTGRTFTSLFEEDDAEEDLFGSYTPEGRKSSLVQKAQVPPPSASTSLVQKAQVPPPSASTSADLRSTKSDEGTLLNSHGEGRSPFDRSQSRERDEKKLTSPLKGKSPLGLFTTRGRDDDRDFAYAAKINSPLDLGSGAERSERGGAKEALITTTKSPSPLPSRVSTATAAARTSDVKVDGGEQLSGKPASKLSSLLFGDDDEDGEDALFGPLPAKRSTAGSSDWLGRSGGSTSATRRTPSSSLFDD</sequence>
<feature type="compositionally biased region" description="Polar residues" evidence="1">
    <location>
        <begin position="735"/>
        <end position="772"/>
    </location>
</feature>
<feature type="region of interest" description="Disordered" evidence="1">
    <location>
        <begin position="302"/>
        <end position="364"/>
    </location>
</feature>
<dbReference type="Proteomes" id="UP001633002">
    <property type="component" value="Unassembled WGS sequence"/>
</dbReference>
<feature type="compositionally biased region" description="Polar residues" evidence="1">
    <location>
        <begin position="11"/>
        <end position="31"/>
    </location>
</feature>
<feature type="compositionally biased region" description="Polar residues" evidence="1">
    <location>
        <begin position="668"/>
        <end position="708"/>
    </location>
</feature>
<keyword evidence="3" id="KW-1185">Reference proteome</keyword>
<feature type="compositionally biased region" description="Acidic residues" evidence="1">
    <location>
        <begin position="1170"/>
        <end position="1179"/>
    </location>
</feature>
<feature type="region of interest" description="Disordered" evidence="1">
    <location>
        <begin position="92"/>
        <end position="116"/>
    </location>
</feature>
<feature type="compositionally biased region" description="Polar residues" evidence="1">
    <location>
        <begin position="1067"/>
        <end position="1077"/>
    </location>
</feature>
<feature type="compositionally biased region" description="Basic and acidic residues" evidence="1">
    <location>
        <begin position="96"/>
        <end position="108"/>
    </location>
</feature>
<feature type="region of interest" description="Disordered" evidence="1">
    <location>
        <begin position="1"/>
        <end position="33"/>
    </location>
</feature>
<feature type="compositionally biased region" description="Polar residues" evidence="1">
    <location>
        <begin position="719"/>
        <end position="728"/>
    </location>
</feature>
<reference evidence="2 3" key="1">
    <citation type="submission" date="2024-09" db="EMBL/GenBank/DDBJ databases">
        <title>Chromosome-scale assembly of Riccia sorocarpa.</title>
        <authorList>
            <person name="Paukszto L."/>
        </authorList>
    </citation>
    <scope>NUCLEOTIDE SEQUENCE [LARGE SCALE GENOMIC DNA]</scope>
    <source>
        <strain evidence="2">LP-2024</strain>
        <tissue evidence="2">Aerial parts of the thallus</tissue>
    </source>
</reference>
<feature type="compositionally biased region" description="Acidic residues" evidence="1">
    <location>
        <begin position="640"/>
        <end position="649"/>
    </location>
</feature>
<feature type="compositionally biased region" description="Low complexity" evidence="1">
    <location>
        <begin position="1054"/>
        <end position="1064"/>
    </location>
</feature>
<evidence type="ECO:0000313" key="3">
    <source>
        <dbReference type="Proteomes" id="UP001633002"/>
    </source>
</evidence>
<comment type="caution">
    <text evidence="2">The sequence shown here is derived from an EMBL/GenBank/DDBJ whole genome shotgun (WGS) entry which is preliminary data.</text>
</comment>
<name>A0ABD3I9P3_9MARC</name>
<dbReference type="EMBL" id="JBJQOH010000001">
    <property type="protein sequence ID" value="KAL3699160.1"/>
    <property type="molecule type" value="Genomic_DNA"/>
</dbReference>
<feature type="compositionally biased region" description="Low complexity" evidence="1">
    <location>
        <begin position="830"/>
        <end position="851"/>
    </location>
</feature>
<feature type="compositionally biased region" description="Low complexity" evidence="1">
    <location>
        <begin position="472"/>
        <end position="485"/>
    </location>
</feature>
<feature type="compositionally biased region" description="Low complexity" evidence="1">
    <location>
        <begin position="775"/>
        <end position="789"/>
    </location>
</feature>
<feature type="compositionally biased region" description="Basic and acidic residues" evidence="1">
    <location>
        <begin position="1029"/>
        <end position="1039"/>
    </location>
</feature>
<feature type="compositionally biased region" description="Acidic residues" evidence="1">
    <location>
        <begin position="941"/>
        <end position="956"/>
    </location>
</feature>
<proteinExistence type="predicted"/>
<feature type="compositionally biased region" description="Basic and acidic residues" evidence="1">
    <location>
        <begin position="1239"/>
        <end position="1258"/>
    </location>
</feature>
<feature type="compositionally biased region" description="Polar residues" evidence="1">
    <location>
        <begin position="1114"/>
        <end position="1124"/>
    </location>
</feature>
<gene>
    <name evidence="2" type="ORF">R1sor_017182</name>
</gene>
<feature type="region of interest" description="Disordered" evidence="1">
    <location>
        <begin position="637"/>
        <end position="1406"/>
    </location>
</feature>
<organism evidence="2 3">
    <name type="scientific">Riccia sorocarpa</name>
    <dbReference type="NCBI Taxonomy" id="122646"/>
    <lineage>
        <taxon>Eukaryota</taxon>
        <taxon>Viridiplantae</taxon>
        <taxon>Streptophyta</taxon>
        <taxon>Embryophyta</taxon>
        <taxon>Marchantiophyta</taxon>
        <taxon>Marchantiopsida</taxon>
        <taxon>Marchantiidae</taxon>
        <taxon>Marchantiales</taxon>
        <taxon>Ricciaceae</taxon>
        <taxon>Riccia</taxon>
    </lineage>
</organism>
<protein>
    <submittedName>
        <fullName evidence="2">Uncharacterized protein</fullName>
    </submittedName>
</protein>
<feature type="compositionally biased region" description="Acidic residues" evidence="1">
    <location>
        <begin position="593"/>
        <end position="604"/>
    </location>
</feature>
<feature type="region of interest" description="Disordered" evidence="1">
    <location>
        <begin position="410"/>
        <end position="561"/>
    </location>
</feature>
<feature type="compositionally biased region" description="Low complexity" evidence="1">
    <location>
        <begin position="1390"/>
        <end position="1406"/>
    </location>
</feature>
<evidence type="ECO:0000256" key="1">
    <source>
        <dbReference type="SAM" id="MobiDB-lite"/>
    </source>
</evidence>
<feature type="compositionally biased region" description="Polar residues" evidence="1">
    <location>
        <begin position="502"/>
        <end position="524"/>
    </location>
</feature>
<feature type="compositionally biased region" description="Polar residues" evidence="1">
    <location>
        <begin position="340"/>
        <end position="359"/>
    </location>
</feature>
<feature type="compositionally biased region" description="Low complexity" evidence="1">
    <location>
        <begin position="1322"/>
        <end position="1333"/>
    </location>
</feature>
<feature type="region of interest" description="Disordered" evidence="1">
    <location>
        <begin position="587"/>
        <end position="608"/>
    </location>
</feature>